<dbReference type="HOGENOM" id="CLU_2859621_0_0_6"/>
<sequence>MHSLTFFAVAPFKNVNYRREKENAIVYPLACLFSFINNSFIFKLVMQVTFNVVAQSCNMIDISR</sequence>
<keyword evidence="1" id="KW-1133">Transmembrane helix</keyword>
<proteinExistence type="predicted"/>
<name>D2TT31_CITRI</name>
<keyword evidence="3" id="KW-1185">Reference proteome</keyword>
<evidence type="ECO:0000313" key="3">
    <source>
        <dbReference type="Proteomes" id="UP000001889"/>
    </source>
</evidence>
<dbReference type="AlphaFoldDB" id="D2TT31"/>
<evidence type="ECO:0000256" key="1">
    <source>
        <dbReference type="SAM" id="Phobius"/>
    </source>
</evidence>
<protein>
    <submittedName>
        <fullName evidence="2">Membrane protein</fullName>
    </submittedName>
</protein>
<keyword evidence="1" id="KW-0812">Transmembrane</keyword>
<gene>
    <name evidence="2" type="ordered locus">ROD_10691</name>
</gene>
<dbReference type="STRING" id="637910.ROD_10691"/>
<feature type="transmembrane region" description="Helical" evidence="1">
    <location>
        <begin position="25"/>
        <end position="46"/>
    </location>
</feature>
<dbReference type="EMBL" id="FN543502">
    <property type="protein sequence ID" value="CBG87846.1"/>
    <property type="molecule type" value="Genomic_DNA"/>
</dbReference>
<accession>D2TT31</accession>
<organism evidence="2 3">
    <name type="scientific">Citrobacter rodentium (strain ICC168)</name>
    <name type="common">Citrobacter freundii biotype 4280</name>
    <dbReference type="NCBI Taxonomy" id="637910"/>
    <lineage>
        <taxon>Bacteria</taxon>
        <taxon>Pseudomonadati</taxon>
        <taxon>Pseudomonadota</taxon>
        <taxon>Gammaproteobacteria</taxon>
        <taxon>Enterobacterales</taxon>
        <taxon>Enterobacteriaceae</taxon>
        <taxon>Citrobacter</taxon>
    </lineage>
</organism>
<dbReference type="Proteomes" id="UP000001889">
    <property type="component" value="Chromosome"/>
</dbReference>
<evidence type="ECO:0000313" key="2">
    <source>
        <dbReference type="EMBL" id="CBG87846.1"/>
    </source>
</evidence>
<keyword evidence="1" id="KW-0472">Membrane</keyword>
<reference evidence="2 3" key="1">
    <citation type="journal article" date="2010" name="J. Bacteriol.">
        <title>The Citrobacter rodentium genome sequence reveals convergent evolution with human pathogenic Escherichia coli.</title>
        <authorList>
            <person name="Petty N.K."/>
            <person name="Bulgin R."/>
            <person name="Crepin V.F."/>
            <person name="Cerdeno-Tarraga A.M."/>
            <person name="Schroeder G.N."/>
            <person name="Quail M.A."/>
            <person name="Lennard N."/>
            <person name="Corton C."/>
            <person name="Barron A."/>
            <person name="Clark L."/>
            <person name="Toribio A.L."/>
            <person name="Parkhill J."/>
            <person name="Dougan G."/>
            <person name="Frankel G."/>
            <person name="Thomson N.R."/>
        </authorList>
    </citation>
    <scope>NUCLEOTIDE SEQUENCE [LARGE SCALE GENOMIC DNA]</scope>
    <source>
        <strain evidence="2 3">ICC168</strain>
    </source>
</reference>
<dbReference type="KEGG" id="cro:ROD_10691"/>